<sequence length="41" mass="5273">MLFMFFTLLFIIFNMLNYYLFYYQSKTSMKTSLQKKINWKW</sequence>
<keyword evidence="1" id="KW-0812">Transmembrane</keyword>
<feature type="transmembrane region" description="Helical" evidence="1">
    <location>
        <begin position="6"/>
        <end position="23"/>
    </location>
</feature>
<name>A0A0S2MPK1_9SCAR</name>
<evidence type="ECO:0000256" key="1">
    <source>
        <dbReference type="SAM" id="Phobius"/>
    </source>
</evidence>
<organism evidence="2">
    <name type="scientific">Ceratocanthus sp. CER01</name>
    <dbReference type="NCBI Taxonomy" id="1205613"/>
    <lineage>
        <taxon>Eukaryota</taxon>
        <taxon>Metazoa</taxon>
        <taxon>Ecdysozoa</taxon>
        <taxon>Arthropoda</taxon>
        <taxon>Hexapoda</taxon>
        <taxon>Insecta</taxon>
        <taxon>Pterygota</taxon>
        <taxon>Neoptera</taxon>
        <taxon>Endopterygota</taxon>
        <taxon>Coleoptera</taxon>
        <taxon>Polyphaga</taxon>
        <taxon>Scarabaeiformia</taxon>
        <taxon>Hybosoridae</taxon>
        <taxon>Ceratocanthinae</taxon>
        <taxon>Ceratocanthus</taxon>
    </lineage>
</organism>
<keyword evidence="2" id="KW-0496">Mitochondrion</keyword>
<accession>A0A0S2MPK1</accession>
<reference evidence="2" key="1">
    <citation type="submission" date="2012-06" db="EMBL/GenBank/DDBJ databases">
        <title>Mitogenomics of the Coleoptera under dense taxon sampling.</title>
        <authorList>
            <person name="Timmermans M.J.T.N."/>
            <person name="Lim J."/>
            <person name="Dodsworth S."/>
            <person name="Haran J."/>
            <person name="Ahrens D."/>
            <person name="Bocak L."/>
            <person name="London A."/>
            <person name="Culverwell L."/>
            <person name="Vogler A.P."/>
        </authorList>
    </citation>
    <scope>NUCLEOTIDE SEQUENCE</scope>
</reference>
<protein>
    <submittedName>
        <fullName evidence="2">ATP synthase F0 subunit 8</fullName>
    </submittedName>
</protein>
<keyword evidence="1" id="KW-1133">Transmembrane helix</keyword>
<evidence type="ECO:0000313" key="2">
    <source>
        <dbReference type="EMBL" id="ALO76655.1"/>
    </source>
</evidence>
<keyword evidence="1" id="KW-0472">Membrane</keyword>
<geneLocation type="mitochondrion" evidence="2"/>
<dbReference type="AlphaFoldDB" id="A0A0S2MPK1"/>
<proteinExistence type="predicted"/>
<gene>
    <name evidence="2" type="primary">atp8</name>
</gene>
<dbReference type="EMBL" id="JX412772">
    <property type="protein sequence ID" value="ALO76655.1"/>
    <property type="molecule type" value="Genomic_DNA"/>
</dbReference>